<evidence type="ECO:0000313" key="1">
    <source>
        <dbReference type="EMBL" id="AND39153.1"/>
    </source>
</evidence>
<protein>
    <submittedName>
        <fullName evidence="1">Uncharacterized protein</fullName>
    </submittedName>
</protein>
<dbReference type="EMBL" id="CP015506">
    <property type="protein sequence ID" value="AND39153.1"/>
    <property type="molecule type" value="Genomic_DNA"/>
</dbReference>
<reference evidence="1 2" key="1">
    <citation type="submission" date="2016-04" db="EMBL/GenBank/DDBJ databases">
        <title>Complete genome sequence of Bacillus oceanisediminis strain 2691.</title>
        <authorList>
            <person name="Jeong H."/>
            <person name="Kim H.J."/>
            <person name="Lee D.-W."/>
        </authorList>
    </citation>
    <scope>NUCLEOTIDE SEQUENCE [LARGE SCALE GENOMIC DNA]</scope>
    <source>
        <strain evidence="1 2">2691</strain>
    </source>
</reference>
<dbReference type="AlphaFoldDB" id="A0A160M9R3"/>
<dbReference type="eggNOG" id="ENOG502ZJXR">
    <property type="taxonomic scope" value="Bacteria"/>
</dbReference>
<name>A0A160M9R3_9BACI</name>
<dbReference type="KEGG" id="bon:A361_08490"/>
<gene>
    <name evidence="1" type="ORF">A361_08490</name>
</gene>
<accession>A0A160M9R3</accession>
<evidence type="ECO:0000313" key="2">
    <source>
        <dbReference type="Proteomes" id="UP000077856"/>
    </source>
</evidence>
<dbReference type="Proteomes" id="UP000077856">
    <property type="component" value="Chromosome"/>
</dbReference>
<dbReference type="RefSeq" id="WP_009331043.1">
    <property type="nucleotide sequence ID" value="NZ_CP015506.1"/>
</dbReference>
<organism evidence="1 2">
    <name type="scientific">Cytobacillus oceanisediminis 2691</name>
    <dbReference type="NCBI Taxonomy" id="1196031"/>
    <lineage>
        <taxon>Bacteria</taxon>
        <taxon>Bacillati</taxon>
        <taxon>Bacillota</taxon>
        <taxon>Bacilli</taxon>
        <taxon>Bacillales</taxon>
        <taxon>Bacillaceae</taxon>
        <taxon>Cytobacillus</taxon>
    </lineage>
</organism>
<sequence length="106" mass="12470">MHLPNYFDFYQKCLIPANGADTFLPAGQTHWLIALEGQLKEQEKEYYLWKVTLYPSNSEGSFIWNKALYSSSLYECIHKAFEHAKELEANVKDSQFNFLKRQEKIS</sequence>
<proteinExistence type="predicted"/>